<comment type="caution">
    <text evidence="1">The sequence shown here is derived from an EMBL/GenBank/DDBJ whole genome shotgun (WGS) entry which is preliminary data.</text>
</comment>
<protein>
    <submittedName>
        <fullName evidence="1">Uncharacterized protein</fullName>
    </submittedName>
</protein>
<dbReference type="Gene3D" id="3.40.190.10">
    <property type="entry name" value="Periplasmic binding protein-like II"/>
    <property type="match status" value="2"/>
</dbReference>
<reference evidence="1" key="1">
    <citation type="submission" date="2018-11" db="EMBL/GenBank/DDBJ databases">
        <authorList>
            <person name="Alioto T."/>
            <person name="Alioto T."/>
        </authorList>
    </citation>
    <scope>NUCLEOTIDE SEQUENCE</scope>
</reference>
<dbReference type="Proteomes" id="UP000596742">
    <property type="component" value="Unassembled WGS sequence"/>
</dbReference>
<proteinExistence type="predicted"/>
<dbReference type="OrthoDB" id="9997229at2759"/>
<dbReference type="AlphaFoldDB" id="A0A8B6CXQ8"/>
<sequence length="97" mass="11057">MFITNRWNSELPERRKLWNGIFKFNQSDPSVLSSDPAEQIRKVRGGNYAFIGERTYLDMAIGQSCDMSVISTADFHPLLISLSLPNNSPFLKVFSNE</sequence>
<organism evidence="1 2">
    <name type="scientific">Mytilus galloprovincialis</name>
    <name type="common">Mediterranean mussel</name>
    <dbReference type="NCBI Taxonomy" id="29158"/>
    <lineage>
        <taxon>Eukaryota</taxon>
        <taxon>Metazoa</taxon>
        <taxon>Spiralia</taxon>
        <taxon>Lophotrochozoa</taxon>
        <taxon>Mollusca</taxon>
        <taxon>Bivalvia</taxon>
        <taxon>Autobranchia</taxon>
        <taxon>Pteriomorphia</taxon>
        <taxon>Mytilida</taxon>
        <taxon>Mytiloidea</taxon>
        <taxon>Mytilidae</taxon>
        <taxon>Mytilinae</taxon>
        <taxon>Mytilus</taxon>
    </lineage>
</organism>
<accession>A0A8B6CXQ8</accession>
<name>A0A8B6CXQ8_MYTGA</name>
<evidence type="ECO:0000313" key="1">
    <source>
        <dbReference type="EMBL" id="VDI12025.1"/>
    </source>
</evidence>
<dbReference type="EMBL" id="UYJE01002576">
    <property type="protein sequence ID" value="VDI12025.1"/>
    <property type="molecule type" value="Genomic_DNA"/>
</dbReference>
<keyword evidence="2" id="KW-1185">Reference proteome</keyword>
<gene>
    <name evidence="1" type="ORF">MGAL_10B061454</name>
</gene>
<evidence type="ECO:0000313" key="2">
    <source>
        <dbReference type="Proteomes" id="UP000596742"/>
    </source>
</evidence>